<keyword evidence="2" id="KW-1185">Reference proteome</keyword>
<comment type="caution">
    <text evidence="1">The sequence shown here is derived from an EMBL/GenBank/DDBJ whole genome shotgun (WGS) entry which is preliminary data.</text>
</comment>
<name>A0ABU4S4V2_9GAMM</name>
<reference evidence="1 2" key="1">
    <citation type="submission" date="2023-11" db="EMBL/GenBank/DDBJ databases">
        <title>Gilvimarinus fulvus sp. nov., isolated from the surface of Kelp.</title>
        <authorList>
            <person name="Sun Y.Y."/>
            <person name="Gong Y."/>
            <person name="Du Z.J."/>
        </authorList>
    </citation>
    <scope>NUCLEOTIDE SEQUENCE [LARGE SCALE GENOMIC DNA]</scope>
    <source>
        <strain evidence="1 2">SDUM040013</strain>
    </source>
</reference>
<dbReference type="Proteomes" id="UP001273505">
    <property type="component" value="Unassembled WGS sequence"/>
</dbReference>
<feature type="non-terminal residue" evidence="1">
    <location>
        <position position="1"/>
    </location>
</feature>
<dbReference type="EMBL" id="JAXAFO010000124">
    <property type="protein sequence ID" value="MDX6851616.1"/>
    <property type="molecule type" value="Genomic_DNA"/>
</dbReference>
<sequence length="74" mass="8064">GAVTSCASYEHHISDFGWVRTDDRPPRECLTDSVVLYITGTRSAGGSYQTVVGLFLCVGVDVVEFQLRIAVKTL</sequence>
<evidence type="ECO:0000313" key="2">
    <source>
        <dbReference type="Proteomes" id="UP001273505"/>
    </source>
</evidence>
<evidence type="ECO:0000313" key="1">
    <source>
        <dbReference type="EMBL" id="MDX6851616.1"/>
    </source>
</evidence>
<dbReference type="RefSeq" id="WP_319835174.1">
    <property type="nucleotide sequence ID" value="NZ_JAXAFO010000124.1"/>
</dbReference>
<organism evidence="1 2">
    <name type="scientific">Gilvimarinus gilvus</name>
    <dbReference type="NCBI Taxonomy" id="3058038"/>
    <lineage>
        <taxon>Bacteria</taxon>
        <taxon>Pseudomonadati</taxon>
        <taxon>Pseudomonadota</taxon>
        <taxon>Gammaproteobacteria</taxon>
        <taxon>Cellvibrionales</taxon>
        <taxon>Cellvibrionaceae</taxon>
        <taxon>Gilvimarinus</taxon>
    </lineage>
</organism>
<gene>
    <name evidence="1" type="ORF">SCD92_19800</name>
</gene>
<accession>A0ABU4S4V2</accession>
<proteinExistence type="predicted"/>
<protein>
    <submittedName>
        <fullName evidence="1">Uncharacterized protein</fullName>
    </submittedName>
</protein>